<dbReference type="CDD" id="cd00158">
    <property type="entry name" value="RHOD"/>
    <property type="match status" value="1"/>
</dbReference>
<keyword evidence="3" id="KW-1185">Reference proteome</keyword>
<dbReference type="PROSITE" id="PS50206">
    <property type="entry name" value="RHODANESE_3"/>
    <property type="match status" value="1"/>
</dbReference>
<organism evidence="2 3">
    <name type="scientific">Pontiella agarivorans</name>
    <dbReference type="NCBI Taxonomy" id="3038953"/>
    <lineage>
        <taxon>Bacteria</taxon>
        <taxon>Pseudomonadati</taxon>
        <taxon>Kiritimatiellota</taxon>
        <taxon>Kiritimatiellia</taxon>
        <taxon>Kiritimatiellales</taxon>
        <taxon>Pontiellaceae</taxon>
        <taxon>Pontiella</taxon>
    </lineage>
</organism>
<proteinExistence type="predicted"/>
<dbReference type="Pfam" id="PF00581">
    <property type="entry name" value="Rhodanese"/>
    <property type="match status" value="1"/>
</dbReference>
<dbReference type="InterPro" id="IPR001763">
    <property type="entry name" value="Rhodanese-like_dom"/>
</dbReference>
<gene>
    <name evidence="2" type="ORF">P9H32_08295</name>
</gene>
<evidence type="ECO:0000259" key="1">
    <source>
        <dbReference type="PROSITE" id="PS50206"/>
    </source>
</evidence>
<accession>A0ABU5MWT7</accession>
<dbReference type="SUPFAM" id="SSF52821">
    <property type="entry name" value="Rhodanese/Cell cycle control phosphatase"/>
    <property type="match status" value="1"/>
</dbReference>
<evidence type="ECO:0000313" key="2">
    <source>
        <dbReference type="EMBL" id="MDZ8118627.1"/>
    </source>
</evidence>
<dbReference type="InterPro" id="IPR036873">
    <property type="entry name" value="Rhodanese-like_dom_sf"/>
</dbReference>
<sequence>MKTTLKQIALILLVSGFLALTANLIHPRRIPWVQSWSDQVEAKAKNAGIRVIPFSVALEKFQSPEVLFIDARRLEAFEDGHIPAAVSLPFESLEDQFPRIGNLLDSGNELIVYCANRDCDDAFLLAAELQAMGAENLLLFIDGFEAWAAYGGAVEP</sequence>
<protein>
    <submittedName>
        <fullName evidence="2">Rhodanese-like domain-containing protein</fullName>
    </submittedName>
</protein>
<dbReference type="RefSeq" id="WP_322608425.1">
    <property type="nucleotide sequence ID" value="NZ_JARVCO010000010.1"/>
</dbReference>
<dbReference type="EMBL" id="JARVCO010000010">
    <property type="protein sequence ID" value="MDZ8118627.1"/>
    <property type="molecule type" value="Genomic_DNA"/>
</dbReference>
<dbReference type="SMART" id="SM00450">
    <property type="entry name" value="RHOD"/>
    <property type="match status" value="1"/>
</dbReference>
<dbReference type="Gene3D" id="3.40.250.10">
    <property type="entry name" value="Rhodanese-like domain"/>
    <property type="match status" value="1"/>
</dbReference>
<name>A0ABU5MWT7_9BACT</name>
<dbReference type="Proteomes" id="UP001290861">
    <property type="component" value="Unassembled WGS sequence"/>
</dbReference>
<feature type="domain" description="Rhodanese" evidence="1">
    <location>
        <begin position="62"/>
        <end position="156"/>
    </location>
</feature>
<evidence type="ECO:0000313" key="3">
    <source>
        <dbReference type="Proteomes" id="UP001290861"/>
    </source>
</evidence>
<comment type="caution">
    <text evidence="2">The sequence shown here is derived from an EMBL/GenBank/DDBJ whole genome shotgun (WGS) entry which is preliminary data.</text>
</comment>
<reference evidence="2 3" key="1">
    <citation type="journal article" date="2024" name="Appl. Environ. Microbiol.">
        <title>Pontiella agarivorans sp. nov., a novel marine anaerobic bacterium capable of degrading macroalgal polysaccharides and fixing nitrogen.</title>
        <authorList>
            <person name="Liu N."/>
            <person name="Kivenson V."/>
            <person name="Peng X."/>
            <person name="Cui Z."/>
            <person name="Lankiewicz T.S."/>
            <person name="Gosselin K.M."/>
            <person name="English C.J."/>
            <person name="Blair E.M."/>
            <person name="O'Malley M.A."/>
            <person name="Valentine D.L."/>
        </authorList>
    </citation>
    <scope>NUCLEOTIDE SEQUENCE [LARGE SCALE GENOMIC DNA]</scope>
    <source>
        <strain evidence="2 3">NLcol2</strain>
    </source>
</reference>